<evidence type="ECO:0000313" key="2">
    <source>
        <dbReference type="EMBL" id="MBB4763134.1"/>
    </source>
</evidence>
<sequence length="236" mass="24761">MESENRKLLPILSTSACLITAIMMTVVACGEAAPGDKSGGRKSPDSAASAIVGKWAGTCNGNDVVMAFLPDGHAVEKYAVARDSHDIGYRIDGETITLTRADTSEEGSGRFSVSGDTLSFYGPEGGESPSCSLTRRPSRGIAAEVYILGDWTPTDGCDGTMPYISVQVAGTTTRVGELEFLEDGKMIADGIAVTYSFLDSDRIEISDGRSAVVFDVDASPGSLSLTYQSDTCELSP</sequence>
<dbReference type="EMBL" id="JACHNH010000001">
    <property type="protein sequence ID" value="MBB4763134.1"/>
    <property type="molecule type" value="Genomic_DNA"/>
</dbReference>
<dbReference type="PROSITE" id="PS51257">
    <property type="entry name" value="PROKAR_LIPOPROTEIN"/>
    <property type="match status" value="1"/>
</dbReference>
<comment type="caution">
    <text evidence="2">The sequence shown here is derived from an EMBL/GenBank/DDBJ whole genome shotgun (WGS) entry which is preliminary data.</text>
</comment>
<keyword evidence="3" id="KW-1185">Reference proteome</keyword>
<dbReference type="RefSeq" id="WP_184999372.1">
    <property type="nucleotide sequence ID" value="NZ_BOMK01000010.1"/>
</dbReference>
<organism evidence="2 3">
    <name type="scientific">Actinoplanes digitatis</name>
    <dbReference type="NCBI Taxonomy" id="1868"/>
    <lineage>
        <taxon>Bacteria</taxon>
        <taxon>Bacillati</taxon>
        <taxon>Actinomycetota</taxon>
        <taxon>Actinomycetes</taxon>
        <taxon>Micromonosporales</taxon>
        <taxon>Micromonosporaceae</taxon>
        <taxon>Actinoplanes</taxon>
    </lineage>
</organism>
<accession>A0A7W7HYI9</accession>
<keyword evidence="1" id="KW-0732">Signal</keyword>
<feature type="signal peptide" evidence="1">
    <location>
        <begin position="1"/>
        <end position="28"/>
    </location>
</feature>
<proteinExistence type="predicted"/>
<evidence type="ECO:0000313" key="3">
    <source>
        <dbReference type="Proteomes" id="UP000578112"/>
    </source>
</evidence>
<evidence type="ECO:0008006" key="4">
    <source>
        <dbReference type="Google" id="ProtNLM"/>
    </source>
</evidence>
<dbReference type="Proteomes" id="UP000578112">
    <property type="component" value="Unassembled WGS sequence"/>
</dbReference>
<name>A0A7W7HYI9_9ACTN</name>
<feature type="chain" id="PRO_5038360369" description="Lipoprotein" evidence="1">
    <location>
        <begin position="29"/>
        <end position="236"/>
    </location>
</feature>
<gene>
    <name evidence="2" type="ORF">BJ971_003690</name>
</gene>
<reference evidence="2 3" key="1">
    <citation type="submission" date="2020-08" db="EMBL/GenBank/DDBJ databases">
        <title>Sequencing the genomes of 1000 actinobacteria strains.</title>
        <authorList>
            <person name="Klenk H.-P."/>
        </authorList>
    </citation>
    <scope>NUCLEOTIDE SEQUENCE [LARGE SCALE GENOMIC DNA]</scope>
    <source>
        <strain evidence="2 3">DSM 43149</strain>
    </source>
</reference>
<dbReference type="AlphaFoldDB" id="A0A7W7HYI9"/>
<evidence type="ECO:0000256" key="1">
    <source>
        <dbReference type="SAM" id="SignalP"/>
    </source>
</evidence>
<protein>
    <recommendedName>
        <fullName evidence="4">Lipoprotein</fullName>
    </recommendedName>
</protein>